<comment type="caution">
    <text evidence="2">The sequence shown here is derived from an EMBL/GenBank/DDBJ whole genome shotgun (WGS) entry which is preliminary data.</text>
</comment>
<accession>A0ABR7LXT5</accession>
<name>A0ABR7LXT5_9ACTN</name>
<feature type="transmembrane region" description="Helical" evidence="1">
    <location>
        <begin position="169"/>
        <end position="191"/>
    </location>
</feature>
<evidence type="ECO:0000313" key="2">
    <source>
        <dbReference type="EMBL" id="MBC6469575.1"/>
    </source>
</evidence>
<feature type="transmembrane region" description="Helical" evidence="1">
    <location>
        <begin position="309"/>
        <end position="328"/>
    </location>
</feature>
<keyword evidence="3" id="KW-1185">Reference proteome</keyword>
<keyword evidence="1" id="KW-0472">Membrane</keyword>
<reference evidence="2 3" key="1">
    <citation type="submission" date="2020-06" db="EMBL/GenBank/DDBJ databases">
        <title>Actinomadura xiongansis sp. nov., isolated from soil of Baiyangdian.</title>
        <authorList>
            <person name="Zhang X."/>
        </authorList>
    </citation>
    <scope>NUCLEOTIDE SEQUENCE [LARGE SCALE GENOMIC DNA]</scope>
    <source>
        <strain evidence="2 3">HBUM206468</strain>
    </source>
</reference>
<feature type="transmembrane region" description="Helical" evidence="1">
    <location>
        <begin position="279"/>
        <end position="297"/>
    </location>
</feature>
<dbReference type="Proteomes" id="UP000805614">
    <property type="component" value="Unassembled WGS sequence"/>
</dbReference>
<gene>
    <name evidence="2" type="ORF">HKK74_29390</name>
</gene>
<protein>
    <submittedName>
        <fullName evidence="2">Uncharacterized protein</fullName>
    </submittedName>
</protein>
<sequence>MSAGTAAGGRPRRFPLETWYELLLRAYPAGYREAHGAEVVGTLLEASGPGRRLPSLRESAGLLVGGFTARARRVADGPTPWWADGLHLGVFTLAVINLAYAITGFTGAGDAWVASRAGWVAGSVLLVLVLLRGWVWPAVPLVLAGAFGVSRHLLFDFDALGWMPIYAPIYSNWASLTPYWLLAGGVIALAVRSSLAARSSSATRASAEGGSSAAGASRGLRARSWRWLAIPVAALVFTGLGLAGHWGFSSVWTLARAGLEGGLLLAGVGATAVARSPRWALAAAIYLLPGAVSAAGHLSLQPRGSLDTIYWAVLTALLAVMAATAYRVRART</sequence>
<keyword evidence="1" id="KW-1133">Transmembrane helix</keyword>
<feature type="transmembrane region" description="Helical" evidence="1">
    <location>
        <begin position="254"/>
        <end position="274"/>
    </location>
</feature>
<feature type="transmembrane region" description="Helical" evidence="1">
    <location>
        <begin position="227"/>
        <end position="248"/>
    </location>
</feature>
<dbReference type="EMBL" id="JABVEC010000029">
    <property type="protein sequence ID" value="MBC6469575.1"/>
    <property type="molecule type" value="Genomic_DNA"/>
</dbReference>
<keyword evidence="1" id="KW-0812">Transmembrane</keyword>
<feature type="transmembrane region" description="Helical" evidence="1">
    <location>
        <begin position="125"/>
        <end position="149"/>
    </location>
</feature>
<proteinExistence type="predicted"/>
<evidence type="ECO:0000313" key="3">
    <source>
        <dbReference type="Proteomes" id="UP000805614"/>
    </source>
</evidence>
<evidence type="ECO:0000256" key="1">
    <source>
        <dbReference type="SAM" id="Phobius"/>
    </source>
</evidence>
<organism evidence="2 3">
    <name type="scientific">Actinomadura alba</name>
    <dbReference type="NCBI Taxonomy" id="406431"/>
    <lineage>
        <taxon>Bacteria</taxon>
        <taxon>Bacillati</taxon>
        <taxon>Actinomycetota</taxon>
        <taxon>Actinomycetes</taxon>
        <taxon>Streptosporangiales</taxon>
        <taxon>Thermomonosporaceae</taxon>
        <taxon>Actinomadura</taxon>
    </lineage>
</organism>
<feature type="transmembrane region" description="Helical" evidence="1">
    <location>
        <begin position="88"/>
        <end position="113"/>
    </location>
</feature>
<dbReference type="RefSeq" id="WP_187246627.1">
    <property type="nucleotide sequence ID" value="NZ_BAAAOK010000001.1"/>
</dbReference>